<dbReference type="OrthoDB" id="4771285at2759"/>
<dbReference type="InterPro" id="IPR027105">
    <property type="entry name" value="Prp31"/>
</dbReference>
<name>A0A8S1L1W3_9CILI</name>
<gene>
    <name evidence="2" type="ORF">PSON_ATCC_30995.1.T0140124</name>
</gene>
<dbReference type="Proteomes" id="UP000692954">
    <property type="component" value="Unassembled WGS sequence"/>
</dbReference>
<dbReference type="Pfam" id="PF01798">
    <property type="entry name" value="Nop"/>
    <property type="match status" value="1"/>
</dbReference>
<dbReference type="GO" id="GO:0046540">
    <property type="term" value="C:U4/U6 x U5 tri-snRNP complex"/>
    <property type="evidence" value="ECO:0007669"/>
    <property type="project" value="InterPro"/>
</dbReference>
<keyword evidence="3" id="KW-1185">Reference proteome</keyword>
<comment type="caution">
    <text evidence="2">The sequence shown here is derived from an EMBL/GenBank/DDBJ whole genome shotgun (WGS) entry which is preliminary data.</text>
</comment>
<sequence>MIDKDFMLDLEDEKEQQIVEAKKQVEDDPSCSLLKDSKFLQHYQRVLEVSDYQIQDETYQDQMNKVKQQIRSIDYEQNKDLLFIKNQRMFTVRNFLNYQKQQQINRVCQDSLINSKCYRLYRSLDNRFYTTFDWVAVNLAAKQSLIEQLSEQDILLEDQLYNKIETLDSYNQKIIIYIESRMKYIAPNVSALIGIMNRKQ</sequence>
<dbReference type="GO" id="GO:0000244">
    <property type="term" value="P:spliceosomal tri-snRNP complex assembly"/>
    <property type="evidence" value="ECO:0007669"/>
    <property type="project" value="InterPro"/>
</dbReference>
<dbReference type="EMBL" id="CAJJDN010000014">
    <property type="protein sequence ID" value="CAD8060145.1"/>
    <property type="molecule type" value="Genomic_DNA"/>
</dbReference>
<accession>A0A8S1L1W3</accession>
<reference evidence="2" key="1">
    <citation type="submission" date="2021-01" db="EMBL/GenBank/DDBJ databases">
        <authorList>
            <consortium name="Genoscope - CEA"/>
            <person name="William W."/>
        </authorList>
    </citation>
    <scope>NUCLEOTIDE SEQUENCE</scope>
</reference>
<dbReference type="GO" id="GO:0005687">
    <property type="term" value="C:U4 snRNP"/>
    <property type="evidence" value="ECO:0007669"/>
    <property type="project" value="TreeGrafter"/>
</dbReference>
<evidence type="ECO:0000313" key="3">
    <source>
        <dbReference type="Proteomes" id="UP000692954"/>
    </source>
</evidence>
<evidence type="ECO:0000259" key="1">
    <source>
        <dbReference type="Pfam" id="PF01798"/>
    </source>
</evidence>
<dbReference type="GO" id="GO:0071011">
    <property type="term" value="C:precatalytic spliceosome"/>
    <property type="evidence" value="ECO:0007669"/>
    <property type="project" value="TreeGrafter"/>
</dbReference>
<dbReference type="PANTHER" id="PTHR13904:SF0">
    <property type="entry name" value="U4_U6 SMALL NUCLEAR RIBONUCLEOPROTEIN PRP31"/>
    <property type="match status" value="1"/>
</dbReference>
<organism evidence="2 3">
    <name type="scientific">Paramecium sonneborni</name>
    <dbReference type="NCBI Taxonomy" id="65129"/>
    <lineage>
        <taxon>Eukaryota</taxon>
        <taxon>Sar</taxon>
        <taxon>Alveolata</taxon>
        <taxon>Ciliophora</taxon>
        <taxon>Intramacronucleata</taxon>
        <taxon>Oligohymenophorea</taxon>
        <taxon>Peniculida</taxon>
        <taxon>Parameciidae</taxon>
        <taxon>Paramecium</taxon>
    </lineage>
</organism>
<dbReference type="InterPro" id="IPR002687">
    <property type="entry name" value="Nop_dom"/>
</dbReference>
<feature type="domain" description="Nop" evidence="1">
    <location>
        <begin position="141"/>
        <end position="194"/>
    </location>
</feature>
<protein>
    <recommendedName>
        <fullName evidence="1">Nop domain-containing protein</fullName>
    </recommendedName>
</protein>
<dbReference type="PANTHER" id="PTHR13904">
    <property type="entry name" value="PRE-MRNA SPLICING FACTOR PRP31"/>
    <property type="match status" value="1"/>
</dbReference>
<proteinExistence type="predicted"/>
<dbReference type="AlphaFoldDB" id="A0A8S1L1W3"/>
<evidence type="ECO:0000313" key="2">
    <source>
        <dbReference type="EMBL" id="CAD8060145.1"/>
    </source>
</evidence>